<dbReference type="PANTHER" id="PTHR10826">
    <property type="entry name" value="COMPLEMENT COMPONENT 1"/>
    <property type="match status" value="1"/>
</dbReference>
<accession>A0A3S4PRN7</accession>
<dbReference type="SUPFAM" id="SSF54529">
    <property type="entry name" value="Mitochondrial glycoprotein MAM33-like"/>
    <property type="match status" value="1"/>
</dbReference>
<organism evidence="1 2">
    <name type="scientific">Cinnamomum micranthum f. kanehirae</name>
    <dbReference type="NCBI Taxonomy" id="337451"/>
    <lineage>
        <taxon>Eukaryota</taxon>
        <taxon>Viridiplantae</taxon>
        <taxon>Streptophyta</taxon>
        <taxon>Embryophyta</taxon>
        <taxon>Tracheophyta</taxon>
        <taxon>Spermatophyta</taxon>
        <taxon>Magnoliopsida</taxon>
        <taxon>Magnoliidae</taxon>
        <taxon>Laurales</taxon>
        <taxon>Lauraceae</taxon>
        <taxon>Cinnamomum</taxon>
    </lineage>
</organism>
<dbReference type="PANTHER" id="PTHR10826:SF14">
    <property type="entry name" value="MITOCHONDRIAL GLYCOPROTEIN FAMILY PROTEIN"/>
    <property type="match status" value="1"/>
</dbReference>
<dbReference type="OrthoDB" id="278212at2759"/>
<dbReference type="InterPro" id="IPR036561">
    <property type="entry name" value="MAM33_sf"/>
</dbReference>
<dbReference type="Gene3D" id="3.10.280.10">
    <property type="entry name" value="Mitochondrial glycoprotein"/>
    <property type="match status" value="1"/>
</dbReference>
<name>A0A3S4PRN7_9MAGN</name>
<keyword evidence="2" id="KW-1185">Reference proteome</keyword>
<proteinExistence type="predicted"/>
<dbReference type="Proteomes" id="UP000283530">
    <property type="component" value="Unassembled WGS sequence"/>
</dbReference>
<dbReference type="FunFam" id="3.10.280.10:FF:000003">
    <property type="entry name" value="Mitochondrial glycoprotein"/>
    <property type="match status" value="1"/>
</dbReference>
<dbReference type="STRING" id="337451.A0A3S4PRN7"/>
<sequence>MALFLQSAGRKFLSFSSSRKIASVAQLVSQSHHHHHHHPKTAFQTRSYISEMRKSAFEGNILRILRTEIQYQSEYAPPKEPAMEFESFTVENKSGEQWIRLRCKYGEKEDIKIEVTMFDGAVQAPKAGDSDKEDDMKLHISLIVDVSKGEKCDNVLEFICSAWPDSLEIQKVFMLKRDRMAVKPFVGPNFKDLDDELQEALYGFLEARRVNDDLAVFLHDYMMNKDRIELIRWLGNVKSFIEN</sequence>
<reference evidence="1 2" key="1">
    <citation type="journal article" date="2019" name="Nat. Plants">
        <title>Stout camphor tree genome fills gaps in understanding of flowering plant genome evolution.</title>
        <authorList>
            <person name="Chaw S.M."/>
            <person name="Liu Y.C."/>
            <person name="Wu Y.W."/>
            <person name="Wang H.Y."/>
            <person name="Lin C.I."/>
            <person name="Wu C.S."/>
            <person name="Ke H.M."/>
            <person name="Chang L.Y."/>
            <person name="Hsu C.Y."/>
            <person name="Yang H.T."/>
            <person name="Sudianto E."/>
            <person name="Hsu M.H."/>
            <person name="Wu K.P."/>
            <person name="Wang L.N."/>
            <person name="Leebens-Mack J.H."/>
            <person name="Tsai I.J."/>
        </authorList>
    </citation>
    <scope>NUCLEOTIDE SEQUENCE [LARGE SCALE GENOMIC DNA]</scope>
    <source>
        <strain evidence="2">cv. Chaw 1501</strain>
        <tissue evidence="1">Young leaves</tissue>
    </source>
</reference>
<dbReference type="Pfam" id="PF02330">
    <property type="entry name" value="MAM33"/>
    <property type="match status" value="1"/>
</dbReference>
<dbReference type="GO" id="GO:0005759">
    <property type="term" value="C:mitochondrial matrix"/>
    <property type="evidence" value="ECO:0007669"/>
    <property type="project" value="InterPro"/>
</dbReference>
<comment type="caution">
    <text evidence="1">The sequence shown here is derived from an EMBL/GenBank/DDBJ whole genome shotgun (WGS) entry which is preliminary data.</text>
</comment>
<gene>
    <name evidence="1" type="ORF">CKAN_02323200</name>
</gene>
<dbReference type="EMBL" id="QPKB01000010">
    <property type="protein sequence ID" value="RWR93954.1"/>
    <property type="molecule type" value="Genomic_DNA"/>
</dbReference>
<dbReference type="InterPro" id="IPR003428">
    <property type="entry name" value="MAM33"/>
</dbReference>
<evidence type="ECO:0000313" key="1">
    <source>
        <dbReference type="EMBL" id="RWR93954.1"/>
    </source>
</evidence>
<evidence type="ECO:0000313" key="2">
    <source>
        <dbReference type="Proteomes" id="UP000283530"/>
    </source>
</evidence>
<dbReference type="AlphaFoldDB" id="A0A3S4PRN7"/>
<protein>
    <submittedName>
        <fullName evidence="1">Mitochondrial glycoprotein</fullName>
    </submittedName>
</protein>